<proteinExistence type="predicted"/>
<gene>
    <name evidence="1" type="ORF">NC653_035770</name>
</gene>
<reference evidence="1 2" key="1">
    <citation type="journal article" date="2023" name="Mol. Ecol. Resour.">
        <title>Chromosome-level genome assembly of a triploid poplar Populus alba 'Berolinensis'.</title>
        <authorList>
            <person name="Chen S."/>
            <person name="Yu Y."/>
            <person name="Wang X."/>
            <person name="Wang S."/>
            <person name="Zhang T."/>
            <person name="Zhou Y."/>
            <person name="He R."/>
            <person name="Meng N."/>
            <person name="Wang Y."/>
            <person name="Liu W."/>
            <person name="Liu Z."/>
            <person name="Liu J."/>
            <person name="Guo Q."/>
            <person name="Huang H."/>
            <person name="Sederoff R.R."/>
            <person name="Wang G."/>
            <person name="Qu G."/>
            <person name="Chen S."/>
        </authorList>
    </citation>
    <scope>NUCLEOTIDE SEQUENCE [LARGE SCALE GENOMIC DNA]</scope>
    <source>
        <strain evidence="1">SC-2020</strain>
    </source>
</reference>
<protein>
    <submittedName>
        <fullName evidence="1">Uncharacterized protein</fullName>
    </submittedName>
</protein>
<sequence>MLQGWFIDLLLHSRLFFDLDSQKGFRMITVLKLNMCSDMIDFKMTTGFDDFSEGSYKGWSGRLVLISLKLRAWKSRYAAILPVTVDSQCQVSDSLKAHALTKPETESLQLSQINVKTHQE</sequence>
<evidence type="ECO:0000313" key="2">
    <source>
        <dbReference type="Proteomes" id="UP001164929"/>
    </source>
</evidence>
<keyword evidence="2" id="KW-1185">Reference proteome</keyword>
<dbReference type="AlphaFoldDB" id="A0AAD6LI93"/>
<comment type="caution">
    <text evidence="1">The sequence shown here is derived from an EMBL/GenBank/DDBJ whole genome shotgun (WGS) entry which is preliminary data.</text>
</comment>
<evidence type="ECO:0000313" key="1">
    <source>
        <dbReference type="EMBL" id="KAJ6967648.1"/>
    </source>
</evidence>
<organism evidence="1 2">
    <name type="scientific">Populus alba x Populus x berolinensis</name>
    <dbReference type="NCBI Taxonomy" id="444605"/>
    <lineage>
        <taxon>Eukaryota</taxon>
        <taxon>Viridiplantae</taxon>
        <taxon>Streptophyta</taxon>
        <taxon>Embryophyta</taxon>
        <taxon>Tracheophyta</taxon>
        <taxon>Spermatophyta</taxon>
        <taxon>Magnoliopsida</taxon>
        <taxon>eudicotyledons</taxon>
        <taxon>Gunneridae</taxon>
        <taxon>Pentapetalae</taxon>
        <taxon>rosids</taxon>
        <taxon>fabids</taxon>
        <taxon>Malpighiales</taxon>
        <taxon>Salicaceae</taxon>
        <taxon>Saliceae</taxon>
        <taxon>Populus</taxon>
    </lineage>
</organism>
<dbReference type="EMBL" id="JAQIZT010000016">
    <property type="protein sequence ID" value="KAJ6967648.1"/>
    <property type="molecule type" value="Genomic_DNA"/>
</dbReference>
<name>A0AAD6LI93_9ROSI</name>
<dbReference type="Proteomes" id="UP001164929">
    <property type="component" value="Chromosome 16"/>
</dbReference>
<accession>A0AAD6LI93</accession>